<dbReference type="Proteomes" id="UP001501391">
    <property type="component" value="Unassembled WGS sequence"/>
</dbReference>
<organism evidence="1 2">
    <name type="scientific">Streptomyces bangladeshensis</name>
    <dbReference type="NCBI Taxonomy" id="295352"/>
    <lineage>
        <taxon>Bacteria</taxon>
        <taxon>Bacillati</taxon>
        <taxon>Actinomycetota</taxon>
        <taxon>Actinomycetes</taxon>
        <taxon>Kitasatosporales</taxon>
        <taxon>Streptomycetaceae</taxon>
        <taxon>Streptomyces</taxon>
    </lineage>
</organism>
<name>A0ABN3BTC0_9ACTN</name>
<gene>
    <name evidence="1" type="ORF">GCM10009787_49950</name>
</gene>
<keyword evidence="2" id="KW-1185">Reference proteome</keyword>
<proteinExistence type="predicted"/>
<reference evidence="1 2" key="1">
    <citation type="journal article" date="2019" name="Int. J. Syst. Evol. Microbiol.">
        <title>The Global Catalogue of Microorganisms (GCM) 10K type strain sequencing project: providing services to taxonomists for standard genome sequencing and annotation.</title>
        <authorList>
            <consortium name="The Broad Institute Genomics Platform"/>
            <consortium name="The Broad Institute Genome Sequencing Center for Infectious Disease"/>
            <person name="Wu L."/>
            <person name="Ma J."/>
        </authorList>
    </citation>
    <scope>NUCLEOTIDE SEQUENCE [LARGE SCALE GENOMIC DNA]</scope>
    <source>
        <strain evidence="1 2">JCM 14924</strain>
    </source>
</reference>
<evidence type="ECO:0000313" key="2">
    <source>
        <dbReference type="Proteomes" id="UP001501391"/>
    </source>
</evidence>
<dbReference type="EMBL" id="BAAAOQ010000017">
    <property type="protein sequence ID" value="GAA2200166.1"/>
    <property type="molecule type" value="Genomic_DNA"/>
</dbReference>
<evidence type="ECO:0000313" key="1">
    <source>
        <dbReference type="EMBL" id="GAA2200166.1"/>
    </source>
</evidence>
<sequence length="61" mass="6586">MSHASDRYPKHPAVADDQVPAVRVDALTVTAADGRHLLREASRTPRARLVALTGRKAVTVL</sequence>
<comment type="caution">
    <text evidence="1">The sequence shown here is derived from an EMBL/GenBank/DDBJ whole genome shotgun (WGS) entry which is preliminary data.</text>
</comment>
<accession>A0ABN3BTC0</accession>
<protein>
    <submittedName>
        <fullName evidence="1">Uncharacterized protein</fullName>
    </submittedName>
</protein>
<dbReference type="RefSeq" id="WP_346163615.1">
    <property type="nucleotide sequence ID" value="NZ_BAAAOQ010000017.1"/>
</dbReference>